<dbReference type="RefSeq" id="WP_168718841.1">
    <property type="nucleotide sequence ID" value="NZ_CP042909.1"/>
</dbReference>
<dbReference type="EMBL" id="CP042909">
    <property type="protein sequence ID" value="QJA05476.1"/>
    <property type="molecule type" value="Genomic_DNA"/>
</dbReference>
<dbReference type="AlphaFoldDB" id="A0A6H1WQQ7"/>
<dbReference type="GO" id="GO:0035438">
    <property type="term" value="F:cyclic-di-GMP binding"/>
    <property type="evidence" value="ECO:0007669"/>
    <property type="project" value="InterPro"/>
</dbReference>
<sequence length="123" mass="14080">MERRKFYRVLFPAEVTVLSQGESFPARLKDIAYGGAYLLSERRPPVGSRLELIVRLEGMQPPPEIRFLAEVVRHGEDGFGVKLVAIDLESLTHLRRLLYFNLPDADQAERELRDLLGEAVLEF</sequence>
<proteinExistence type="predicted"/>
<dbReference type="Gene3D" id="2.40.10.220">
    <property type="entry name" value="predicted glycosyltransferase like domains"/>
    <property type="match status" value="1"/>
</dbReference>
<protein>
    <submittedName>
        <fullName evidence="2">PilZ domain-containing protein</fullName>
    </submittedName>
</protein>
<gene>
    <name evidence="2" type="ORF">FVE67_01120</name>
</gene>
<evidence type="ECO:0000313" key="3">
    <source>
        <dbReference type="Proteomes" id="UP000501253"/>
    </source>
</evidence>
<evidence type="ECO:0000313" key="2">
    <source>
        <dbReference type="EMBL" id="QJA05476.1"/>
    </source>
</evidence>
<dbReference type="InterPro" id="IPR009875">
    <property type="entry name" value="PilZ_domain"/>
</dbReference>
<organism evidence="2 3">
    <name type="scientific">Thermosulfurimonas marina</name>
    <dbReference type="NCBI Taxonomy" id="2047767"/>
    <lineage>
        <taxon>Bacteria</taxon>
        <taxon>Pseudomonadati</taxon>
        <taxon>Thermodesulfobacteriota</taxon>
        <taxon>Thermodesulfobacteria</taxon>
        <taxon>Thermodesulfobacteriales</taxon>
        <taxon>Thermodesulfobacteriaceae</taxon>
        <taxon>Thermosulfurimonas</taxon>
    </lineage>
</organism>
<accession>A0A6H1WQQ7</accession>
<dbReference type="SUPFAM" id="SSF141371">
    <property type="entry name" value="PilZ domain-like"/>
    <property type="match status" value="1"/>
</dbReference>
<reference evidence="2 3" key="1">
    <citation type="submission" date="2019-08" db="EMBL/GenBank/DDBJ databases">
        <title>Complete genome sequence of Thermosulfurimonas marina SU872T, an anaerobic thermophilic chemolithoautotrophic bacterium isolated from a shallow marine hydrothermal vent.</title>
        <authorList>
            <person name="Allioux M."/>
            <person name="Jebbar M."/>
            <person name="Slobodkina G."/>
            <person name="Slobodkin A."/>
            <person name="Moalic Y."/>
            <person name="Frolova A."/>
            <person name="Shao Z."/>
            <person name="Alain K."/>
        </authorList>
    </citation>
    <scope>NUCLEOTIDE SEQUENCE [LARGE SCALE GENOMIC DNA]</scope>
    <source>
        <strain evidence="2 3">SU872</strain>
    </source>
</reference>
<keyword evidence="3" id="KW-1185">Reference proteome</keyword>
<name>A0A6H1WQQ7_9BACT</name>
<dbReference type="Pfam" id="PF07238">
    <property type="entry name" value="PilZ"/>
    <property type="match status" value="1"/>
</dbReference>
<dbReference type="Proteomes" id="UP000501253">
    <property type="component" value="Chromosome"/>
</dbReference>
<feature type="domain" description="PilZ" evidence="1">
    <location>
        <begin position="2"/>
        <end position="99"/>
    </location>
</feature>
<evidence type="ECO:0000259" key="1">
    <source>
        <dbReference type="Pfam" id="PF07238"/>
    </source>
</evidence>
<dbReference type="KEGG" id="tmai:FVE67_01120"/>